<reference evidence="1 2" key="1">
    <citation type="submission" date="2020-02" db="EMBL/GenBank/DDBJ databases">
        <title>Genome sequence of the type strain CCBAU10050 of Rhizobium daejeonense.</title>
        <authorList>
            <person name="Gao J."/>
            <person name="Sun J."/>
        </authorList>
    </citation>
    <scope>NUCLEOTIDE SEQUENCE [LARGE SCALE GENOMIC DNA]</scope>
    <source>
        <strain evidence="1 2">CCBAU10050</strain>
    </source>
</reference>
<keyword evidence="1" id="KW-0449">Lipoprotein</keyword>
<comment type="caution">
    <text evidence="1">The sequence shown here is derived from an EMBL/GenBank/DDBJ whole genome shotgun (WGS) entry which is preliminary data.</text>
</comment>
<protein>
    <submittedName>
        <fullName evidence="1">Entericidin A/B family lipoprotein</fullName>
    </submittedName>
</protein>
<proteinExistence type="predicted"/>
<dbReference type="RefSeq" id="WP_099057909.1">
    <property type="nucleotide sequence ID" value="NZ_CP048427.1"/>
</dbReference>
<dbReference type="PROSITE" id="PS51257">
    <property type="entry name" value="PROKAR_LIPOPROTEIN"/>
    <property type="match status" value="1"/>
</dbReference>
<keyword evidence="2" id="KW-1185">Reference proteome</keyword>
<name>A0A6M1S403_9HYPH</name>
<dbReference type="AlphaFoldDB" id="A0A6M1S403"/>
<evidence type="ECO:0000313" key="1">
    <source>
        <dbReference type="EMBL" id="NGO63890.1"/>
    </source>
</evidence>
<sequence>MTFKTLTVATVLIVSGLALTGCGNTIRGMGKDTASAVNATQAAGQDVERAAQ</sequence>
<dbReference type="EMBL" id="JAAKZH010000003">
    <property type="protein sequence ID" value="NGO63890.1"/>
    <property type="molecule type" value="Genomic_DNA"/>
</dbReference>
<accession>A0A6M1S403</accession>
<organism evidence="1 2">
    <name type="scientific">Rhizobium daejeonense</name>
    <dbReference type="NCBI Taxonomy" id="240521"/>
    <lineage>
        <taxon>Bacteria</taxon>
        <taxon>Pseudomonadati</taxon>
        <taxon>Pseudomonadota</taxon>
        <taxon>Alphaproteobacteria</taxon>
        <taxon>Hyphomicrobiales</taxon>
        <taxon>Rhizobiaceae</taxon>
        <taxon>Rhizobium/Agrobacterium group</taxon>
        <taxon>Rhizobium</taxon>
    </lineage>
</organism>
<evidence type="ECO:0000313" key="2">
    <source>
        <dbReference type="Proteomes" id="UP000477849"/>
    </source>
</evidence>
<dbReference type="Proteomes" id="UP000477849">
    <property type="component" value="Unassembled WGS sequence"/>
</dbReference>
<gene>
    <name evidence="1" type="ORF">G6N76_09400</name>
</gene>